<proteinExistence type="predicted"/>
<name>A0A382MJJ7_9ZZZZ</name>
<organism evidence="2">
    <name type="scientific">marine metagenome</name>
    <dbReference type="NCBI Taxonomy" id="408172"/>
    <lineage>
        <taxon>unclassified sequences</taxon>
        <taxon>metagenomes</taxon>
        <taxon>ecological metagenomes</taxon>
    </lineage>
</organism>
<evidence type="ECO:0000256" key="1">
    <source>
        <dbReference type="SAM" id="MobiDB-lite"/>
    </source>
</evidence>
<evidence type="ECO:0000313" key="2">
    <source>
        <dbReference type="EMBL" id="SVC49019.1"/>
    </source>
</evidence>
<protein>
    <submittedName>
        <fullName evidence="2">Uncharacterized protein</fullName>
    </submittedName>
</protein>
<reference evidence="2" key="1">
    <citation type="submission" date="2018-05" db="EMBL/GenBank/DDBJ databases">
        <authorList>
            <person name="Lanie J.A."/>
            <person name="Ng W.-L."/>
            <person name="Kazmierczak K.M."/>
            <person name="Andrzejewski T.M."/>
            <person name="Davidsen T.M."/>
            <person name="Wayne K.J."/>
            <person name="Tettelin H."/>
            <person name="Glass J.I."/>
            <person name="Rusch D."/>
            <person name="Podicherti R."/>
            <person name="Tsui H.-C.T."/>
            <person name="Winkler M.E."/>
        </authorList>
    </citation>
    <scope>NUCLEOTIDE SEQUENCE</scope>
</reference>
<sequence>MKRLDSNLRRRTMKRVYRISCVVLSILLISPVTTWADSCPEGQKWNDRTGECVKDRTSSSKNKSTTRKGKWHPYGGTCEDLTSREAISLASNVISGGRFRLNKGASVCKHNVELIETNSEKILKISTRLGDGIRSSGWSDIKKGNRRRFEFMFDHIIQSNTAFRLGYSIRITQDNTFLRVPENHYYWYWVTQLKSDSGDAPIMVVSVDRFNGISAFDYLIQDSSEFGAVKTEYTPEIVGKWVKIAIEFKPSHKNGFRRLWVNDQLVLEENNVQTIYNSATDNDYNLKFGIYQGTHSGSKNPSSIRNDD</sequence>
<dbReference type="EMBL" id="UINC01094087">
    <property type="protein sequence ID" value="SVC49019.1"/>
    <property type="molecule type" value="Genomic_DNA"/>
</dbReference>
<accession>A0A382MJJ7</accession>
<dbReference type="InterPro" id="IPR025975">
    <property type="entry name" value="Polysacc_lyase"/>
</dbReference>
<feature type="region of interest" description="Disordered" evidence="1">
    <location>
        <begin position="50"/>
        <end position="70"/>
    </location>
</feature>
<dbReference type="Gene3D" id="2.60.120.200">
    <property type="match status" value="1"/>
</dbReference>
<feature type="non-terminal residue" evidence="2">
    <location>
        <position position="308"/>
    </location>
</feature>
<dbReference type="Pfam" id="PF14099">
    <property type="entry name" value="Polysacc_lyase"/>
    <property type="match status" value="1"/>
</dbReference>
<dbReference type="AlphaFoldDB" id="A0A382MJJ7"/>
<gene>
    <name evidence="2" type="ORF">METZ01_LOCUS301873</name>
</gene>